<evidence type="ECO:0000256" key="1">
    <source>
        <dbReference type="ARBA" id="ARBA00005964"/>
    </source>
</evidence>
<evidence type="ECO:0000256" key="2">
    <source>
        <dbReference type="ARBA" id="ARBA00022801"/>
    </source>
</evidence>
<dbReference type="InterPro" id="IPR029058">
    <property type="entry name" value="AB_hydrolase_fold"/>
</dbReference>
<feature type="chain" id="PRO_5044970477" description="Carboxylic ester hydrolase" evidence="3">
    <location>
        <begin position="20"/>
        <end position="553"/>
    </location>
</feature>
<keyword evidence="2 3" id="KW-0378">Hydrolase</keyword>
<keyword evidence="6" id="KW-1185">Reference proteome</keyword>
<keyword evidence="3" id="KW-0732">Signal</keyword>
<evidence type="ECO:0000313" key="6">
    <source>
        <dbReference type="Proteomes" id="UP001498398"/>
    </source>
</evidence>
<sequence length="553" mass="60199">MLQFLSLIGTTLLATLVQKFLLWTGGNNIVDLGYVKYQGNLSFPDTVAYLGIPYAEPPVGDRRFRAPLSLNTSRVSDEAGGKEKIVDASHYPEFCIQGALGGADKGGAGSEDCLKVNVYAPAGAKPNDKLPVLVYFHGGGYINGNPQSWPYDHWIHQSPNVIVVAVQYRLFSFGFLAVPEFRDPSLGDFNVGFQDQTQALRWVQEHITAFGGDPTKVTIDGHSAGGASVELHLVATDQEGLFSGAIVQSVYRASVPPPEQQQLLFERYADKAGCGSGSVTDKLACLRKASVSALAQAQDSAWDFDRVYNIFRPVADGRIITEPPTVSLSKGRFAKVPIMAGATTDETYYGFATSGTVETSLRAIFPSLNDKDVKELVQAYPASDFSSLVKQLQTGIAESLFICGVQALGNAFADATGAWTYRFDQMHPTGDPSLGVMHTAENWYMFLGTDGTGSNGTTIRITTGMDSTETAFGEELIAYWISFVRSGNPNTFKLDRSPTWAQYTNGEGKRERIVLRKGPADRTDVTGSFMEEMDQKQARRCSLVLSKAERQQN</sequence>
<feature type="signal peptide" evidence="3">
    <location>
        <begin position="1"/>
        <end position="19"/>
    </location>
</feature>
<dbReference type="InterPro" id="IPR019826">
    <property type="entry name" value="Carboxylesterase_B_AS"/>
</dbReference>
<proteinExistence type="inferred from homology"/>
<dbReference type="Proteomes" id="UP001498398">
    <property type="component" value="Unassembled WGS sequence"/>
</dbReference>
<dbReference type="InterPro" id="IPR002018">
    <property type="entry name" value="CarbesteraseB"/>
</dbReference>
<comment type="caution">
    <text evidence="5">The sequence shown here is derived from an EMBL/GenBank/DDBJ whole genome shotgun (WGS) entry which is preliminary data.</text>
</comment>
<dbReference type="SUPFAM" id="SSF53474">
    <property type="entry name" value="alpha/beta-Hydrolases"/>
    <property type="match status" value="1"/>
</dbReference>
<feature type="domain" description="Carboxylesterase type B" evidence="4">
    <location>
        <begin position="47"/>
        <end position="509"/>
    </location>
</feature>
<protein>
    <recommendedName>
        <fullName evidence="3">Carboxylic ester hydrolase</fullName>
        <ecNumber evidence="3">3.1.1.-</ecNumber>
    </recommendedName>
</protein>
<dbReference type="Pfam" id="PF00135">
    <property type="entry name" value="COesterase"/>
    <property type="match status" value="1"/>
</dbReference>
<dbReference type="PROSITE" id="PS00122">
    <property type="entry name" value="CARBOXYLESTERASE_B_1"/>
    <property type="match status" value="1"/>
</dbReference>
<dbReference type="Gene3D" id="3.40.50.1820">
    <property type="entry name" value="alpha/beta hydrolase"/>
    <property type="match status" value="1"/>
</dbReference>
<dbReference type="EC" id="3.1.1.-" evidence="3"/>
<evidence type="ECO:0000259" key="4">
    <source>
        <dbReference type="Pfam" id="PF00135"/>
    </source>
</evidence>
<comment type="similarity">
    <text evidence="1 3">Belongs to the type-B carboxylesterase/lipase family.</text>
</comment>
<organism evidence="5 6">
    <name type="scientific">Marasmiellus scandens</name>
    <dbReference type="NCBI Taxonomy" id="2682957"/>
    <lineage>
        <taxon>Eukaryota</taxon>
        <taxon>Fungi</taxon>
        <taxon>Dikarya</taxon>
        <taxon>Basidiomycota</taxon>
        <taxon>Agaricomycotina</taxon>
        <taxon>Agaricomycetes</taxon>
        <taxon>Agaricomycetidae</taxon>
        <taxon>Agaricales</taxon>
        <taxon>Marasmiineae</taxon>
        <taxon>Omphalotaceae</taxon>
        <taxon>Marasmiellus</taxon>
    </lineage>
</organism>
<gene>
    <name evidence="5" type="ORF">VKT23_008234</name>
</gene>
<dbReference type="PANTHER" id="PTHR43918">
    <property type="entry name" value="ACETYLCHOLINESTERASE"/>
    <property type="match status" value="1"/>
</dbReference>
<accession>A0ABR1JI92</accession>
<evidence type="ECO:0000256" key="3">
    <source>
        <dbReference type="RuleBase" id="RU361235"/>
    </source>
</evidence>
<evidence type="ECO:0000313" key="5">
    <source>
        <dbReference type="EMBL" id="KAK7461802.1"/>
    </source>
</evidence>
<name>A0ABR1JI92_9AGAR</name>
<dbReference type="InterPro" id="IPR050654">
    <property type="entry name" value="AChE-related_enzymes"/>
</dbReference>
<dbReference type="EMBL" id="JBANRG010000012">
    <property type="protein sequence ID" value="KAK7461802.1"/>
    <property type="molecule type" value="Genomic_DNA"/>
</dbReference>
<reference evidence="5 6" key="1">
    <citation type="submission" date="2024-01" db="EMBL/GenBank/DDBJ databases">
        <title>A draft genome for the cacao thread blight pathogen Marasmiellus scandens.</title>
        <authorList>
            <person name="Baruah I.K."/>
            <person name="Leung J."/>
            <person name="Bukari Y."/>
            <person name="Amoako-Attah I."/>
            <person name="Meinhardt L.W."/>
            <person name="Bailey B.A."/>
            <person name="Cohen S.P."/>
        </authorList>
    </citation>
    <scope>NUCLEOTIDE SEQUENCE [LARGE SCALE GENOMIC DNA]</scope>
    <source>
        <strain evidence="5 6">GH-19</strain>
    </source>
</reference>
<dbReference type="PANTHER" id="PTHR43918:SF4">
    <property type="entry name" value="CARBOXYLIC ESTER HYDROLASE"/>
    <property type="match status" value="1"/>
</dbReference>